<proteinExistence type="predicted"/>
<organism evidence="1 2">
    <name type="scientific">Ooceraea biroi</name>
    <name type="common">Clonal raider ant</name>
    <name type="synonym">Cerapachys biroi</name>
    <dbReference type="NCBI Taxonomy" id="2015173"/>
    <lineage>
        <taxon>Eukaryota</taxon>
        <taxon>Metazoa</taxon>
        <taxon>Ecdysozoa</taxon>
        <taxon>Arthropoda</taxon>
        <taxon>Hexapoda</taxon>
        <taxon>Insecta</taxon>
        <taxon>Pterygota</taxon>
        <taxon>Neoptera</taxon>
        <taxon>Endopterygota</taxon>
        <taxon>Hymenoptera</taxon>
        <taxon>Apocrita</taxon>
        <taxon>Aculeata</taxon>
        <taxon>Formicoidea</taxon>
        <taxon>Formicidae</taxon>
        <taxon>Dorylinae</taxon>
        <taxon>Ooceraea</taxon>
    </lineage>
</organism>
<sequence>MISTDLCRSPKRQPLYGEHLFGHSPKCFAYHVNGPFVTSNNAHSRIRIQFQRDEQQQIIRFL</sequence>
<evidence type="ECO:0000313" key="2">
    <source>
        <dbReference type="Proteomes" id="UP000053097"/>
    </source>
</evidence>
<keyword evidence="2" id="KW-1185">Reference proteome</keyword>
<evidence type="ECO:0000313" key="1">
    <source>
        <dbReference type="EMBL" id="EZA58168.1"/>
    </source>
</evidence>
<reference evidence="1 2" key="1">
    <citation type="journal article" date="2014" name="Curr. Biol.">
        <title>The genome of the clonal raider ant Cerapachys biroi.</title>
        <authorList>
            <person name="Oxley P.R."/>
            <person name="Ji L."/>
            <person name="Fetter-Pruneda I."/>
            <person name="McKenzie S.K."/>
            <person name="Li C."/>
            <person name="Hu H."/>
            <person name="Zhang G."/>
            <person name="Kronauer D.J."/>
        </authorList>
    </citation>
    <scope>NUCLEOTIDE SEQUENCE [LARGE SCALE GENOMIC DNA]</scope>
</reference>
<dbReference type="AlphaFoldDB" id="A0A026WQG1"/>
<dbReference type="EMBL" id="KK107131">
    <property type="protein sequence ID" value="EZA58168.1"/>
    <property type="molecule type" value="Genomic_DNA"/>
</dbReference>
<name>A0A026WQG1_OOCBI</name>
<gene>
    <name evidence="1" type="ORF">X777_01532</name>
</gene>
<protein>
    <submittedName>
        <fullName evidence="1">Uncharacterized protein</fullName>
    </submittedName>
</protein>
<dbReference type="Proteomes" id="UP000053097">
    <property type="component" value="Unassembled WGS sequence"/>
</dbReference>
<accession>A0A026WQG1</accession>